<organism evidence="1 2">
    <name type="scientific">Fodinibacter luteus</name>
    <dbReference type="NCBI Taxonomy" id="552064"/>
    <lineage>
        <taxon>Bacteria</taxon>
        <taxon>Bacillati</taxon>
        <taxon>Actinomycetota</taxon>
        <taxon>Actinomycetes</taxon>
        <taxon>Micrococcales</taxon>
        <taxon>Intrasporangiaceae</taxon>
        <taxon>Fodinibacter (ex Wang et al. 2009)</taxon>
    </lineage>
</organism>
<accession>A0ABP8KLL0</accession>
<gene>
    <name evidence="1" type="ORF">GCM10023168_29630</name>
</gene>
<evidence type="ECO:0008006" key="3">
    <source>
        <dbReference type="Google" id="ProtNLM"/>
    </source>
</evidence>
<proteinExistence type="predicted"/>
<dbReference type="SUPFAM" id="SSF52833">
    <property type="entry name" value="Thioredoxin-like"/>
    <property type="match status" value="1"/>
</dbReference>
<keyword evidence="2" id="KW-1185">Reference proteome</keyword>
<dbReference type="Gene3D" id="3.40.30.10">
    <property type="entry name" value="Glutaredoxin"/>
    <property type="match status" value="1"/>
</dbReference>
<reference evidence="2" key="1">
    <citation type="journal article" date="2019" name="Int. J. Syst. Evol. Microbiol.">
        <title>The Global Catalogue of Microorganisms (GCM) 10K type strain sequencing project: providing services to taxonomists for standard genome sequencing and annotation.</title>
        <authorList>
            <consortium name="The Broad Institute Genomics Platform"/>
            <consortium name="The Broad Institute Genome Sequencing Center for Infectious Disease"/>
            <person name="Wu L."/>
            <person name="Ma J."/>
        </authorList>
    </citation>
    <scope>NUCLEOTIDE SEQUENCE [LARGE SCALE GENOMIC DNA]</scope>
    <source>
        <strain evidence="2">JCM 17809</strain>
    </source>
</reference>
<dbReference type="InterPro" id="IPR036249">
    <property type="entry name" value="Thioredoxin-like_sf"/>
</dbReference>
<sequence>MNATHQEVVDFWFDPVCPYSWTASRWLHEVGARRHLTVRHHVMSLYLLNQNRTDVAADYRRSVEGSRGPAKVATGVAVTFGQQTLADFYTALGSGCSTSGVDPPPRNTTT</sequence>
<dbReference type="CDD" id="cd02972">
    <property type="entry name" value="DsbA_family"/>
    <property type="match status" value="1"/>
</dbReference>
<protein>
    <recommendedName>
        <fullName evidence="3">DSBA-like thioredoxin domain-containing protein</fullName>
    </recommendedName>
</protein>
<dbReference type="Proteomes" id="UP001500945">
    <property type="component" value="Unassembled WGS sequence"/>
</dbReference>
<evidence type="ECO:0000313" key="1">
    <source>
        <dbReference type="EMBL" id="GAA4410185.1"/>
    </source>
</evidence>
<comment type="caution">
    <text evidence="1">The sequence shown here is derived from an EMBL/GenBank/DDBJ whole genome shotgun (WGS) entry which is preliminary data.</text>
</comment>
<dbReference type="InterPro" id="IPR053977">
    <property type="entry name" value="Rv2466c-like"/>
</dbReference>
<dbReference type="Pfam" id="PF22234">
    <property type="entry name" value="Rv2466c-like"/>
    <property type="match status" value="1"/>
</dbReference>
<evidence type="ECO:0000313" key="2">
    <source>
        <dbReference type="Proteomes" id="UP001500945"/>
    </source>
</evidence>
<dbReference type="EMBL" id="BAABGM010000019">
    <property type="protein sequence ID" value="GAA4410185.1"/>
    <property type="molecule type" value="Genomic_DNA"/>
</dbReference>
<name>A0ABP8KLL0_9MICO</name>